<evidence type="ECO:0000313" key="1">
    <source>
        <dbReference type="EMBL" id="KAH1171877.1"/>
    </source>
</evidence>
<dbReference type="EMBL" id="JAHDVG010000483">
    <property type="protein sequence ID" value="KAH1171877.1"/>
    <property type="molecule type" value="Genomic_DNA"/>
</dbReference>
<proteinExistence type="predicted"/>
<gene>
    <name evidence="1" type="ORF">KIL84_007495</name>
</gene>
<evidence type="ECO:0000313" key="2">
    <source>
        <dbReference type="Proteomes" id="UP000827986"/>
    </source>
</evidence>
<dbReference type="AlphaFoldDB" id="A0A9D3X1F0"/>
<dbReference type="Proteomes" id="UP000827986">
    <property type="component" value="Unassembled WGS sequence"/>
</dbReference>
<name>A0A9D3X1F0_9SAUR</name>
<organism evidence="1 2">
    <name type="scientific">Mauremys mutica</name>
    <name type="common">yellowpond turtle</name>
    <dbReference type="NCBI Taxonomy" id="74926"/>
    <lineage>
        <taxon>Eukaryota</taxon>
        <taxon>Metazoa</taxon>
        <taxon>Chordata</taxon>
        <taxon>Craniata</taxon>
        <taxon>Vertebrata</taxon>
        <taxon>Euteleostomi</taxon>
        <taxon>Archelosauria</taxon>
        <taxon>Testudinata</taxon>
        <taxon>Testudines</taxon>
        <taxon>Cryptodira</taxon>
        <taxon>Durocryptodira</taxon>
        <taxon>Testudinoidea</taxon>
        <taxon>Geoemydidae</taxon>
        <taxon>Geoemydinae</taxon>
        <taxon>Mauremys</taxon>
    </lineage>
</organism>
<keyword evidence="2" id="KW-1185">Reference proteome</keyword>
<reference evidence="1" key="1">
    <citation type="submission" date="2021-09" db="EMBL/GenBank/DDBJ databases">
        <title>The genome of Mauremys mutica provides insights into the evolution of semi-aquatic lifestyle.</title>
        <authorList>
            <person name="Gong S."/>
            <person name="Gao Y."/>
        </authorList>
    </citation>
    <scope>NUCLEOTIDE SEQUENCE</scope>
    <source>
        <strain evidence="1">MM-2020</strain>
        <tissue evidence="1">Muscle</tissue>
    </source>
</reference>
<accession>A0A9D3X1F0</accession>
<sequence>MIRKNISGFFSILTDITKDHTTFCHKPLETITVYHIKAALVRLLRESEGRILPIITAEPYYHLNKLMFVVHQVHGEKREQDQHSFTIGHINKSHEQYIMGTGLGVLF</sequence>
<comment type="caution">
    <text evidence="1">The sequence shown here is derived from an EMBL/GenBank/DDBJ whole genome shotgun (WGS) entry which is preliminary data.</text>
</comment>
<protein>
    <submittedName>
        <fullName evidence="1">Uncharacterized protein</fullName>
    </submittedName>
</protein>